<gene>
    <name evidence="2" type="ORF">LCGC14_0809490</name>
</gene>
<organism evidence="2">
    <name type="scientific">marine sediment metagenome</name>
    <dbReference type="NCBI Taxonomy" id="412755"/>
    <lineage>
        <taxon>unclassified sequences</taxon>
        <taxon>metagenomes</taxon>
        <taxon>ecological metagenomes</taxon>
    </lineage>
</organism>
<keyword evidence="1" id="KW-0472">Membrane</keyword>
<keyword evidence="1" id="KW-1133">Transmembrane helix</keyword>
<protein>
    <submittedName>
        <fullName evidence="2">Uncharacterized protein</fullName>
    </submittedName>
</protein>
<feature type="transmembrane region" description="Helical" evidence="1">
    <location>
        <begin position="6"/>
        <end position="24"/>
    </location>
</feature>
<comment type="caution">
    <text evidence="2">The sequence shown here is derived from an EMBL/GenBank/DDBJ whole genome shotgun (WGS) entry which is preliminary data.</text>
</comment>
<reference evidence="2" key="1">
    <citation type="journal article" date="2015" name="Nature">
        <title>Complex archaea that bridge the gap between prokaryotes and eukaryotes.</title>
        <authorList>
            <person name="Spang A."/>
            <person name="Saw J.H."/>
            <person name="Jorgensen S.L."/>
            <person name="Zaremba-Niedzwiedzka K."/>
            <person name="Martijn J."/>
            <person name="Lind A.E."/>
            <person name="van Eijk R."/>
            <person name="Schleper C."/>
            <person name="Guy L."/>
            <person name="Ettema T.J."/>
        </authorList>
    </citation>
    <scope>NUCLEOTIDE SEQUENCE</scope>
</reference>
<dbReference type="AlphaFoldDB" id="A0A0F9PRP9"/>
<sequence>MNLSTLTENLPLVALAVGALLFIWSQRSKITSFVAKLWPTIKKSKSMTPTKRFETFYALRTWCDCCSYDEFQEAVKALDEKVLPTLVIDPPVPD</sequence>
<name>A0A0F9PRP9_9ZZZZ</name>
<keyword evidence="1" id="KW-0812">Transmembrane</keyword>
<dbReference type="EMBL" id="LAZR01002224">
    <property type="protein sequence ID" value="KKN32864.1"/>
    <property type="molecule type" value="Genomic_DNA"/>
</dbReference>
<proteinExistence type="predicted"/>
<evidence type="ECO:0000256" key="1">
    <source>
        <dbReference type="SAM" id="Phobius"/>
    </source>
</evidence>
<accession>A0A0F9PRP9</accession>
<evidence type="ECO:0000313" key="2">
    <source>
        <dbReference type="EMBL" id="KKN32864.1"/>
    </source>
</evidence>